<reference evidence="1 2" key="1">
    <citation type="submission" date="2023-08" db="EMBL/GenBank/DDBJ databases">
        <authorList>
            <person name="Park J.-S."/>
        </authorList>
    </citation>
    <scope>NUCLEOTIDE SEQUENCE [LARGE SCALE GENOMIC DNA]</scope>
    <source>
        <strain evidence="1 2">2205SS18-9</strain>
    </source>
</reference>
<name>A0ABT9IT91_9BACL</name>
<gene>
    <name evidence="1" type="ORF">Q5Y73_00485</name>
</gene>
<comment type="caution">
    <text evidence="1">The sequence shown here is derived from an EMBL/GenBank/DDBJ whole genome shotgun (WGS) entry which is preliminary data.</text>
</comment>
<proteinExistence type="predicted"/>
<dbReference type="Proteomes" id="UP001231941">
    <property type="component" value="Unassembled WGS sequence"/>
</dbReference>
<dbReference type="EMBL" id="JAVAMP010000001">
    <property type="protein sequence ID" value="MDP5272575.1"/>
    <property type="molecule type" value="Genomic_DNA"/>
</dbReference>
<evidence type="ECO:0000313" key="1">
    <source>
        <dbReference type="EMBL" id="MDP5272575.1"/>
    </source>
</evidence>
<evidence type="ECO:0000313" key="2">
    <source>
        <dbReference type="Proteomes" id="UP001231941"/>
    </source>
</evidence>
<organism evidence="1 2">
    <name type="scientific">Chengkuizengella axinellae</name>
    <dbReference type="NCBI Taxonomy" id="3064388"/>
    <lineage>
        <taxon>Bacteria</taxon>
        <taxon>Bacillati</taxon>
        <taxon>Bacillota</taxon>
        <taxon>Bacilli</taxon>
        <taxon>Bacillales</taxon>
        <taxon>Paenibacillaceae</taxon>
        <taxon>Chengkuizengella</taxon>
    </lineage>
</organism>
<protein>
    <submittedName>
        <fullName evidence="1">Uncharacterized protein</fullName>
    </submittedName>
</protein>
<dbReference type="RefSeq" id="WP_305989890.1">
    <property type="nucleotide sequence ID" value="NZ_JAVAMP010000001.1"/>
</dbReference>
<accession>A0ABT9IT91</accession>
<keyword evidence="2" id="KW-1185">Reference proteome</keyword>
<sequence>MWPFLIIITLFLSFCCYGAYLLMLGVKKDTALYDQTYLWHEFNISLEEMNLKKNKEK</sequence>